<dbReference type="Pfam" id="PF00126">
    <property type="entry name" value="HTH_1"/>
    <property type="match status" value="1"/>
</dbReference>
<evidence type="ECO:0000256" key="3">
    <source>
        <dbReference type="ARBA" id="ARBA00023125"/>
    </source>
</evidence>
<reference evidence="6" key="1">
    <citation type="submission" date="2020-08" db="EMBL/GenBank/DDBJ databases">
        <title>Genome public.</title>
        <authorList>
            <person name="Liu C."/>
            <person name="Sun Q."/>
        </authorList>
    </citation>
    <scope>NUCLEOTIDE SEQUENCE</scope>
    <source>
        <strain evidence="6">NSJ-52</strain>
    </source>
</reference>
<evidence type="ECO:0000259" key="5">
    <source>
        <dbReference type="PROSITE" id="PS50931"/>
    </source>
</evidence>
<dbReference type="PRINTS" id="PR00039">
    <property type="entry name" value="HTHLYSR"/>
</dbReference>
<keyword evidence="4" id="KW-0804">Transcription</keyword>
<dbReference type="GO" id="GO:0003700">
    <property type="term" value="F:DNA-binding transcription factor activity"/>
    <property type="evidence" value="ECO:0007669"/>
    <property type="project" value="InterPro"/>
</dbReference>
<dbReference type="GO" id="GO:0000976">
    <property type="term" value="F:transcription cis-regulatory region binding"/>
    <property type="evidence" value="ECO:0007669"/>
    <property type="project" value="TreeGrafter"/>
</dbReference>
<evidence type="ECO:0000256" key="2">
    <source>
        <dbReference type="ARBA" id="ARBA00023015"/>
    </source>
</evidence>
<gene>
    <name evidence="6" type="ORF">H8S62_17190</name>
</gene>
<dbReference type="EMBL" id="JACOPQ010000021">
    <property type="protein sequence ID" value="MBC5738748.1"/>
    <property type="molecule type" value="Genomic_DNA"/>
</dbReference>
<name>A0A8J6JEU8_9FIRM</name>
<dbReference type="InterPro" id="IPR036388">
    <property type="entry name" value="WH-like_DNA-bd_sf"/>
</dbReference>
<proteinExistence type="inferred from homology"/>
<evidence type="ECO:0000256" key="4">
    <source>
        <dbReference type="ARBA" id="ARBA00023163"/>
    </source>
</evidence>
<dbReference type="SUPFAM" id="SSF53850">
    <property type="entry name" value="Periplasmic binding protein-like II"/>
    <property type="match status" value="1"/>
</dbReference>
<keyword evidence="7" id="KW-1185">Reference proteome</keyword>
<dbReference type="AlphaFoldDB" id="A0A8J6JEU8"/>
<dbReference type="Gene3D" id="1.10.10.10">
    <property type="entry name" value="Winged helix-like DNA-binding domain superfamily/Winged helix DNA-binding domain"/>
    <property type="match status" value="1"/>
</dbReference>
<dbReference type="PANTHER" id="PTHR30126">
    <property type="entry name" value="HTH-TYPE TRANSCRIPTIONAL REGULATOR"/>
    <property type="match status" value="1"/>
</dbReference>
<evidence type="ECO:0000313" key="6">
    <source>
        <dbReference type="EMBL" id="MBC5738748.1"/>
    </source>
</evidence>
<dbReference type="Pfam" id="PF03466">
    <property type="entry name" value="LysR_substrate"/>
    <property type="match status" value="1"/>
</dbReference>
<dbReference type="SUPFAM" id="SSF46785">
    <property type="entry name" value="Winged helix' DNA-binding domain"/>
    <property type="match status" value="1"/>
</dbReference>
<comment type="caution">
    <text evidence="6">The sequence shown here is derived from an EMBL/GenBank/DDBJ whole genome shotgun (WGS) entry which is preliminary data.</text>
</comment>
<dbReference type="RefSeq" id="WP_155145777.1">
    <property type="nucleotide sequence ID" value="NZ_JACOPQ010000021.1"/>
</dbReference>
<feature type="domain" description="HTH lysR-type" evidence="5">
    <location>
        <begin position="1"/>
        <end position="58"/>
    </location>
</feature>
<protein>
    <submittedName>
        <fullName evidence="6">LysR family transcriptional regulator</fullName>
    </submittedName>
</protein>
<sequence length="295" mass="34188">MLDFRMETFLAVCRHLNYTRAAEELNITQPAVTQHIQYLQAHYGARLLDYRDKRLTLTPEGEALRRAAVTMLHDERKLRRDLADMRAGRQSIRFGATLTIGEYALPRPLAAYMKRHPEVDVHLLVDNTETLLSKLSDGSLDFAIVEGYFRKAEYDYLLWSMEPYVCVCAGSCPLPCRPMRLEDMLEENLILRSPGSGSREVLLRVMEERNFQLSDFRHIVEISDLHVIKELVKAGCGVTFLYRRAVERELEASTLRLVPLADFDVAHEFTFLWRKNSVFEAQFRELFSALREEPS</sequence>
<dbReference type="Proteomes" id="UP000607645">
    <property type="component" value="Unassembled WGS sequence"/>
</dbReference>
<comment type="similarity">
    <text evidence="1">Belongs to the LysR transcriptional regulatory family.</text>
</comment>
<accession>A0A8J6JEU8</accession>
<keyword evidence="2" id="KW-0805">Transcription regulation</keyword>
<dbReference type="PANTHER" id="PTHR30126:SF39">
    <property type="entry name" value="HTH-TYPE TRANSCRIPTIONAL REGULATOR CYSL"/>
    <property type="match status" value="1"/>
</dbReference>
<evidence type="ECO:0000256" key="1">
    <source>
        <dbReference type="ARBA" id="ARBA00009437"/>
    </source>
</evidence>
<dbReference type="InterPro" id="IPR005119">
    <property type="entry name" value="LysR_subst-bd"/>
</dbReference>
<dbReference type="Gene3D" id="3.40.190.10">
    <property type="entry name" value="Periplasmic binding protein-like II"/>
    <property type="match status" value="2"/>
</dbReference>
<dbReference type="InterPro" id="IPR036390">
    <property type="entry name" value="WH_DNA-bd_sf"/>
</dbReference>
<evidence type="ECO:0000313" key="7">
    <source>
        <dbReference type="Proteomes" id="UP000607645"/>
    </source>
</evidence>
<keyword evidence="3" id="KW-0238">DNA-binding</keyword>
<dbReference type="PROSITE" id="PS50931">
    <property type="entry name" value="HTH_LYSR"/>
    <property type="match status" value="1"/>
</dbReference>
<dbReference type="InterPro" id="IPR000847">
    <property type="entry name" value="LysR_HTH_N"/>
</dbReference>
<organism evidence="6 7">
    <name type="scientific">Lawsonibacter faecis</name>
    <dbReference type="NCBI Taxonomy" id="2763052"/>
    <lineage>
        <taxon>Bacteria</taxon>
        <taxon>Bacillati</taxon>
        <taxon>Bacillota</taxon>
        <taxon>Clostridia</taxon>
        <taxon>Eubacteriales</taxon>
        <taxon>Oscillospiraceae</taxon>
        <taxon>Lawsonibacter</taxon>
    </lineage>
</organism>